<evidence type="ECO:0000259" key="6">
    <source>
        <dbReference type="Pfam" id="PF04116"/>
    </source>
</evidence>
<dbReference type="Proteomes" id="UP000054567">
    <property type="component" value="Unassembled WGS sequence"/>
</dbReference>
<reference evidence="7 8" key="1">
    <citation type="submission" date="2007-06" db="EMBL/GenBank/DDBJ databases">
        <title>The Genome Sequence of Coccidioides posadasii RMSCC_3488.</title>
        <authorList>
            <consortium name="Coccidioides Genome Resources Consortium"/>
            <consortium name="The Broad Institute Genome Sequencing Platform"/>
            <person name="Henn M.R."/>
            <person name="Sykes S."/>
            <person name="Young S."/>
            <person name="Jaffe D."/>
            <person name="Berlin A."/>
            <person name="Alvarez P."/>
            <person name="Butler J."/>
            <person name="Gnerre S."/>
            <person name="Grabherr M."/>
            <person name="Mauceli E."/>
            <person name="Brockman W."/>
            <person name="Kodira C."/>
            <person name="Alvarado L."/>
            <person name="Zeng Q."/>
            <person name="Crawford M."/>
            <person name="Antoine C."/>
            <person name="Devon K."/>
            <person name="Galgiani J."/>
            <person name="Orsborn K."/>
            <person name="Lewis M.L."/>
            <person name="Nusbaum C."/>
            <person name="Galagan J."/>
            <person name="Birren B."/>
        </authorList>
    </citation>
    <scope>NUCLEOTIDE SEQUENCE [LARGE SCALE GENOMIC DNA]</scope>
    <source>
        <strain evidence="7 8">RMSCC 3488</strain>
    </source>
</reference>
<reference evidence="8" key="3">
    <citation type="journal article" date="2010" name="Genome Res.">
        <title>Population genomic sequencing of Coccidioides fungi reveals recent hybridization and transposon control.</title>
        <authorList>
            <person name="Neafsey D.E."/>
            <person name="Barker B.M."/>
            <person name="Sharpton T.J."/>
            <person name="Stajich J.E."/>
            <person name="Park D.J."/>
            <person name="Whiston E."/>
            <person name="Hung C.-Y."/>
            <person name="McMahan C."/>
            <person name="White J."/>
            <person name="Sykes S."/>
            <person name="Heiman D."/>
            <person name="Young S."/>
            <person name="Zeng Q."/>
            <person name="Abouelleil A."/>
            <person name="Aftuck L."/>
            <person name="Bessette D."/>
            <person name="Brown A."/>
            <person name="FitzGerald M."/>
            <person name="Lui A."/>
            <person name="Macdonald J.P."/>
            <person name="Priest M."/>
            <person name="Orbach M.J."/>
            <person name="Galgiani J.N."/>
            <person name="Kirkland T.N."/>
            <person name="Cole G.T."/>
            <person name="Birren B.W."/>
            <person name="Henn M.R."/>
            <person name="Taylor J.W."/>
            <person name="Rounsley S.D."/>
        </authorList>
    </citation>
    <scope>NUCLEOTIDE SEQUENCE [LARGE SCALE GENOMIC DNA]</scope>
    <source>
        <strain evidence="8">RMSCC 3488</strain>
    </source>
</reference>
<proteinExistence type="predicted"/>
<organism evidence="7 8">
    <name type="scientific">Coccidioides posadasii RMSCC 3488</name>
    <dbReference type="NCBI Taxonomy" id="454284"/>
    <lineage>
        <taxon>Eukaryota</taxon>
        <taxon>Fungi</taxon>
        <taxon>Dikarya</taxon>
        <taxon>Ascomycota</taxon>
        <taxon>Pezizomycotina</taxon>
        <taxon>Eurotiomycetes</taxon>
        <taxon>Eurotiomycetidae</taxon>
        <taxon>Onygenales</taxon>
        <taxon>Onygenaceae</taxon>
        <taxon>Coccidioides</taxon>
    </lineage>
</organism>
<dbReference type="Pfam" id="PF04116">
    <property type="entry name" value="FA_hydroxylase"/>
    <property type="match status" value="1"/>
</dbReference>
<accession>A0A0J6FGH7</accession>
<dbReference type="InterPro" id="IPR050307">
    <property type="entry name" value="Sterol_Desaturase_Related"/>
</dbReference>
<sequence length="331" mass="37325">MGALFSIPMLSFLLVPAMSSYGTSLNLLFFYITWTTLGLSHSPLKVEIVGTIAVRLLFYLIPSLIFFLFDVLVPSAAVILKAHGSHGLPSGKKRKSGKKEAKVAACAVFNLLLGLLVQASIEVCLTKGLKMKSAIKVSTRLPLPWEILTDLLRGLFGRELLEYIIHRYILHSSTLRVAKNHDTWYHALHTPYPLTAHYDHPIPYLLLRFLPMFLPAAIFRFHLLSFILYLSLISLEETFAYSGYKAMPTSFFIGGIAKRVEMHLTNSGNGNYSPWGIMDWIFGSSIGDSVADDSLEDTEELDVDELAEKLMERSRKRRRGLKRQSRKRTDS</sequence>
<evidence type="ECO:0000256" key="1">
    <source>
        <dbReference type="ARBA" id="ARBA00004370"/>
    </source>
</evidence>
<name>A0A0J6FGH7_COCPO</name>
<dbReference type="GO" id="GO:0016491">
    <property type="term" value="F:oxidoreductase activity"/>
    <property type="evidence" value="ECO:0007669"/>
    <property type="project" value="InterPro"/>
</dbReference>
<dbReference type="PANTHER" id="PTHR11863">
    <property type="entry name" value="STEROL DESATURASE"/>
    <property type="match status" value="1"/>
</dbReference>
<feature type="domain" description="Fatty acid hydroxylase" evidence="6">
    <location>
        <begin position="153"/>
        <end position="284"/>
    </location>
</feature>
<evidence type="ECO:0000256" key="4">
    <source>
        <dbReference type="ARBA" id="ARBA00023136"/>
    </source>
</evidence>
<feature type="transmembrane region" description="Helical" evidence="5">
    <location>
        <begin position="101"/>
        <end position="121"/>
    </location>
</feature>
<protein>
    <submittedName>
        <fullName evidence="7">Sterol desaturase family</fullName>
    </submittedName>
</protein>
<dbReference type="OrthoDB" id="408954at2759"/>
<evidence type="ECO:0000313" key="7">
    <source>
        <dbReference type="EMBL" id="KMM67999.1"/>
    </source>
</evidence>
<feature type="transmembrane region" description="Helical" evidence="5">
    <location>
        <begin position="213"/>
        <end position="235"/>
    </location>
</feature>
<evidence type="ECO:0000256" key="2">
    <source>
        <dbReference type="ARBA" id="ARBA00022692"/>
    </source>
</evidence>
<comment type="subcellular location">
    <subcellularLocation>
        <location evidence="1">Membrane</location>
    </subcellularLocation>
</comment>
<dbReference type="GO" id="GO:0008610">
    <property type="term" value="P:lipid biosynthetic process"/>
    <property type="evidence" value="ECO:0007669"/>
    <property type="project" value="InterPro"/>
</dbReference>
<dbReference type="EMBL" id="DS268110">
    <property type="protein sequence ID" value="KMM67999.1"/>
    <property type="molecule type" value="Genomic_DNA"/>
</dbReference>
<dbReference type="InterPro" id="IPR006694">
    <property type="entry name" value="Fatty_acid_hydroxylase"/>
</dbReference>
<feature type="transmembrane region" description="Helical" evidence="5">
    <location>
        <begin position="52"/>
        <end position="80"/>
    </location>
</feature>
<dbReference type="VEuPathDB" id="FungiDB:CPAG_04331"/>
<evidence type="ECO:0000256" key="3">
    <source>
        <dbReference type="ARBA" id="ARBA00022989"/>
    </source>
</evidence>
<feature type="transmembrane region" description="Helical" evidence="5">
    <location>
        <begin position="12"/>
        <end position="32"/>
    </location>
</feature>
<evidence type="ECO:0000313" key="8">
    <source>
        <dbReference type="Proteomes" id="UP000054567"/>
    </source>
</evidence>
<dbReference type="GO" id="GO:0005506">
    <property type="term" value="F:iron ion binding"/>
    <property type="evidence" value="ECO:0007669"/>
    <property type="project" value="InterPro"/>
</dbReference>
<reference evidence="8" key="2">
    <citation type="journal article" date="2009" name="Genome Res.">
        <title>Comparative genomic analyses of the human fungal pathogens Coccidioides and their relatives.</title>
        <authorList>
            <person name="Sharpton T.J."/>
            <person name="Stajich J.E."/>
            <person name="Rounsley S.D."/>
            <person name="Gardner M.J."/>
            <person name="Wortman J.R."/>
            <person name="Jordar V.S."/>
            <person name="Maiti R."/>
            <person name="Kodira C.D."/>
            <person name="Neafsey D.E."/>
            <person name="Zeng Q."/>
            <person name="Hung C.-Y."/>
            <person name="McMahan C."/>
            <person name="Muszewska A."/>
            <person name="Grynberg M."/>
            <person name="Mandel M.A."/>
            <person name="Kellner E.M."/>
            <person name="Barker B.M."/>
            <person name="Galgiani J.N."/>
            <person name="Orbach M.J."/>
            <person name="Kirkland T.N."/>
            <person name="Cole G.T."/>
            <person name="Henn M.R."/>
            <person name="Birren B.W."/>
            <person name="Taylor J.W."/>
        </authorList>
    </citation>
    <scope>NUCLEOTIDE SEQUENCE [LARGE SCALE GENOMIC DNA]</scope>
    <source>
        <strain evidence="8">RMSCC 3488</strain>
    </source>
</reference>
<keyword evidence="4 5" id="KW-0472">Membrane</keyword>
<dbReference type="AlphaFoldDB" id="A0A0J6FGH7"/>
<evidence type="ECO:0000256" key="5">
    <source>
        <dbReference type="SAM" id="Phobius"/>
    </source>
</evidence>
<dbReference type="GO" id="GO:0016020">
    <property type="term" value="C:membrane"/>
    <property type="evidence" value="ECO:0007669"/>
    <property type="project" value="UniProtKB-SubCell"/>
</dbReference>
<gene>
    <name evidence="7" type="ORF">CPAG_04331</name>
</gene>
<keyword evidence="2 5" id="KW-0812">Transmembrane</keyword>
<keyword evidence="3 5" id="KW-1133">Transmembrane helix</keyword>